<keyword evidence="6 8" id="KW-0472">Membrane</keyword>
<dbReference type="Gene3D" id="3.90.550.10">
    <property type="entry name" value="Spore Coat Polysaccharide Biosynthesis Protein SpsA, Chain A"/>
    <property type="match status" value="1"/>
</dbReference>
<gene>
    <name evidence="10" type="ORF">PBAH0796_LOCUS1238</name>
</gene>
<evidence type="ECO:0008006" key="11">
    <source>
        <dbReference type="Google" id="ProtNLM"/>
    </source>
</evidence>
<comment type="subcellular location">
    <subcellularLocation>
        <location evidence="1">Membrane</location>
        <topology evidence="1">Multi-pass membrane protein</topology>
    </subcellularLocation>
</comment>
<dbReference type="SUPFAM" id="SSF53448">
    <property type="entry name" value="Nucleotide-diphospho-sugar transferases"/>
    <property type="match status" value="1"/>
</dbReference>
<reference evidence="10" key="1">
    <citation type="submission" date="2021-01" db="EMBL/GenBank/DDBJ databases">
        <authorList>
            <person name="Corre E."/>
            <person name="Pelletier E."/>
            <person name="Niang G."/>
            <person name="Scheremetjew M."/>
            <person name="Finn R."/>
            <person name="Kale V."/>
            <person name="Holt S."/>
            <person name="Cochrane G."/>
            <person name="Meng A."/>
            <person name="Brown T."/>
            <person name="Cohen L."/>
        </authorList>
    </citation>
    <scope>NUCLEOTIDE SEQUENCE</scope>
    <source>
        <strain evidence="10">Pbaha01</strain>
    </source>
</reference>
<proteinExistence type="predicted"/>
<protein>
    <recommendedName>
        <fullName evidence="11">Glycosyltransferase 2-like domain-containing protein</fullName>
    </recommendedName>
</protein>
<keyword evidence="4 8" id="KW-0812">Transmembrane</keyword>
<keyword evidence="3" id="KW-0808">Transferase</keyword>
<evidence type="ECO:0000256" key="1">
    <source>
        <dbReference type="ARBA" id="ARBA00004141"/>
    </source>
</evidence>
<evidence type="ECO:0000256" key="8">
    <source>
        <dbReference type="SAM" id="Phobius"/>
    </source>
</evidence>
<dbReference type="CDD" id="cd06423">
    <property type="entry name" value="CESA_like"/>
    <property type="match status" value="1"/>
</dbReference>
<feature type="transmembrane region" description="Helical" evidence="8">
    <location>
        <begin position="384"/>
        <end position="407"/>
    </location>
</feature>
<evidence type="ECO:0000256" key="7">
    <source>
        <dbReference type="SAM" id="MobiDB-lite"/>
    </source>
</evidence>
<sequence length="542" mass="59299">MAFCSQVASALALLAASAAECQRRQRLAAKGQAGSSFGCAAVVEEPVAALVPCYLPNEALIIQETVLHLLHNMTAVERLDVHLVYNTPLELPVEAELQELAQGELPHGRRLFVERVERSCSKAENLNHVIPQVTAKYVAIYDADHQPDPNSLALAVSQLKATGVDCVQGSTYIRAGCCLVRSLVQAEFFVTYFLLLPSMEAITGTGFFGGANGVWLASSLRCLHFDKEALTEDIDCFARAMLDHGFTFGFLPESSSGELLPSSLLALWRQRLRWAMGWDQVTLRYAGRFWHAPLSLRKRLGLYYIFAFRWLTQLLVAVMAIFSATASARHLLARIVEDRPPHLHVPECIHRLQLWSTGLYAVFVLFALLRALCHQPGLRLPGGVLLYFVTLPLYVLFNTALLTVSLVRLAGGSTGKWVVTTRSLPAPAASSAQPIVNKPPHPQPRQEPLLGERPSRAASCVLAFGFVAQGLLVGCLVGYSFAQRTKVYPLWGWVPFGIGATTVTYTDGRVVVLGMASGAGLAVGLLLAHWCLRVLCSRRWGS</sequence>
<dbReference type="GO" id="GO:0016020">
    <property type="term" value="C:membrane"/>
    <property type="evidence" value="ECO:0007669"/>
    <property type="project" value="UniProtKB-SubCell"/>
</dbReference>
<feature type="signal peptide" evidence="9">
    <location>
        <begin position="1"/>
        <end position="19"/>
    </location>
</feature>
<dbReference type="GO" id="GO:0016757">
    <property type="term" value="F:glycosyltransferase activity"/>
    <property type="evidence" value="ECO:0007669"/>
    <property type="project" value="UniProtKB-KW"/>
</dbReference>
<feature type="transmembrane region" description="Helical" evidence="8">
    <location>
        <begin position="302"/>
        <end position="332"/>
    </location>
</feature>
<dbReference type="InterPro" id="IPR029044">
    <property type="entry name" value="Nucleotide-diphossugar_trans"/>
</dbReference>
<evidence type="ECO:0000256" key="5">
    <source>
        <dbReference type="ARBA" id="ARBA00022989"/>
    </source>
</evidence>
<dbReference type="InterPro" id="IPR050321">
    <property type="entry name" value="Glycosyltr_2/OpgH_subfam"/>
</dbReference>
<feature type="region of interest" description="Disordered" evidence="7">
    <location>
        <begin position="429"/>
        <end position="450"/>
    </location>
</feature>
<dbReference type="PANTHER" id="PTHR43867:SF2">
    <property type="entry name" value="CELLULOSE SYNTHASE CATALYTIC SUBUNIT A [UDP-FORMING]"/>
    <property type="match status" value="1"/>
</dbReference>
<accession>A0A7S0F908</accession>
<dbReference type="EMBL" id="HBEG01002295">
    <property type="protein sequence ID" value="CAD8345500.1"/>
    <property type="molecule type" value="Transcribed_RNA"/>
</dbReference>
<keyword evidence="9" id="KW-0732">Signal</keyword>
<keyword evidence="5 8" id="KW-1133">Transmembrane helix</keyword>
<dbReference type="Pfam" id="PF13641">
    <property type="entry name" value="Glyco_tranf_2_3"/>
    <property type="match status" value="1"/>
</dbReference>
<evidence type="ECO:0000313" key="10">
    <source>
        <dbReference type="EMBL" id="CAD8345500.1"/>
    </source>
</evidence>
<feature type="chain" id="PRO_5031428992" description="Glycosyltransferase 2-like domain-containing protein" evidence="9">
    <location>
        <begin position="20"/>
        <end position="542"/>
    </location>
</feature>
<evidence type="ECO:0000256" key="9">
    <source>
        <dbReference type="SAM" id="SignalP"/>
    </source>
</evidence>
<keyword evidence="2" id="KW-0328">Glycosyltransferase</keyword>
<feature type="transmembrane region" description="Helical" evidence="8">
    <location>
        <begin position="352"/>
        <end position="372"/>
    </location>
</feature>
<dbReference type="AlphaFoldDB" id="A0A7S0F908"/>
<organism evidence="10">
    <name type="scientific">Pyrodinium bahamense</name>
    <dbReference type="NCBI Taxonomy" id="73915"/>
    <lineage>
        <taxon>Eukaryota</taxon>
        <taxon>Sar</taxon>
        <taxon>Alveolata</taxon>
        <taxon>Dinophyceae</taxon>
        <taxon>Gonyaulacales</taxon>
        <taxon>Pyrocystaceae</taxon>
        <taxon>Pyrodinium</taxon>
    </lineage>
</organism>
<evidence type="ECO:0000256" key="3">
    <source>
        <dbReference type="ARBA" id="ARBA00022679"/>
    </source>
</evidence>
<evidence type="ECO:0000256" key="4">
    <source>
        <dbReference type="ARBA" id="ARBA00022692"/>
    </source>
</evidence>
<name>A0A7S0F908_9DINO</name>
<feature type="transmembrane region" description="Helical" evidence="8">
    <location>
        <begin position="460"/>
        <end position="482"/>
    </location>
</feature>
<evidence type="ECO:0000256" key="2">
    <source>
        <dbReference type="ARBA" id="ARBA00022676"/>
    </source>
</evidence>
<feature type="transmembrane region" description="Helical" evidence="8">
    <location>
        <begin position="510"/>
        <end position="532"/>
    </location>
</feature>
<evidence type="ECO:0000256" key="6">
    <source>
        <dbReference type="ARBA" id="ARBA00023136"/>
    </source>
</evidence>
<dbReference type="PANTHER" id="PTHR43867">
    <property type="entry name" value="CELLULOSE SYNTHASE CATALYTIC SUBUNIT A [UDP-FORMING]"/>
    <property type="match status" value="1"/>
</dbReference>